<dbReference type="RefSeq" id="WP_253654783.1">
    <property type="nucleotide sequence ID" value="NZ_BAAAOE010000002.1"/>
</dbReference>
<dbReference type="EMBL" id="JAMTCG010000004">
    <property type="protein sequence ID" value="MCP2161202.1"/>
    <property type="molecule type" value="Genomic_DNA"/>
</dbReference>
<reference evidence="4 5" key="1">
    <citation type="submission" date="2022-06" db="EMBL/GenBank/DDBJ databases">
        <title>Genomic Encyclopedia of Archaeal and Bacterial Type Strains, Phase II (KMG-II): from individual species to whole genera.</title>
        <authorList>
            <person name="Goeker M."/>
        </authorList>
    </citation>
    <scope>NUCLEOTIDE SEQUENCE [LARGE SCALE GENOMIC DNA]</scope>
    <source>
        <strain evidence="4 5">DSM 45037</strain>
    </source>
</reference>
<feature type="compositionally biased region" description="Basic and acidic residues" evidence="1">
    <location>
        <begin position="265"/>
        <end position="288"/>
    </location>
</feature>
<feature type="domain" description="DUF6542" evidence="3">
    <location>
        <begin position="24"/>
        <end position="143"/>
    </location>
</feature>
<feature type="compositionally biased region" description="Basic and acidic residues" evidence="1">
    <location>
        <begin position="169"/>
        <end position="255"/>
    </location>
</feature>
<protein>
    <recommendedName>
        <fullName evidence="3">DUF6542 domain-containing protein</fullName>
    </recommendedName>
</protein>
<proteinExistence type="predicted"/>
<feature type="region of interest" description="Disordered" evidence="1">
    <location>
        <begin position="147"/>
        <end position="307"/>
    </location>
</feature>
<feature type="transmembrane region" description="Helical" evidence="2">
    <location>
        <begin position="25"/>
        <end position="43"/>
    </location>
</feature>
<evidence type="ECO:0000313" key="5">
    <source>
        <dbReference type="Proteomes" id="UP001205740"/>
    </source>
</evidence>
<feature type="transmembrane region" description="Helical" evidence="2">
    <location>
        <begin position="83"/>
        <end position="100"/>
    </location>
</feature>
<comment type="caution">
    <text evidence="4">The sequence shown here is derived from an EMBL/GenBank/DDBJ whole genome shotgun (WGS) entry which is preliminary data.</text>
</comment>
<feature type="transmembrane region" description="Helical" evidence="2">
    <location>
        <begin position="55"/>
        <end position="71"/>
    </location>
</feature>
<feature type="transmembrane region" description="Helical" evidence="2">
    <location>
        <begin position="120"/>
        <end position="141"/>
    </location>
</feature>
<accession>A0ABT1H385</accession>
<dbReference type="Proteomes" id="UP001205740">
    <property type="component" value="Unassembled WGS sequence"/>
</dbReference>
<evidence type="ECO:0000256" key="1">
    <source>
        <dbReference type="SAM" id="MobiDB-lite"/>
    </source>
</evidence>
<dbReference type="InterPro" id="IPR046672">
    <property type="entry name" value="DUF6542"/>
</dbReference>
<keyword evidence="5" id="KW-1185">Reference proteome</keyword>
<evidence type="ECO:0000313" key="4">
    <source>
        <dbReference type="EMBL" id="MCP2161202.1"/>
    </source>
</evidence>
<sequence>MFSAPQARAGVPTGRQSVLPTVRGVPWWGAVLVALVPTAVGALVDAGGRGELSTWFRVLYFVGCVAAVLAVRRKALFTAVTQPPLIAFGVALVTLYSLEADASSGVKGLVINVMLPIAKAFPLMAWTFVVVGLLGAARWYLTRGRADATPQRTRRRAEPGRRAAGSRRASSERAPRRAADDSSRRGAPDRGRRAATEPPRRRAAADAPQRRSADPSSRRSADQPGRRASENPRRAPESPRRRDTPRRPDEMRRPAEPGVVARETLGNREPYRPARAEPPIRRSADGGRRTSPASDVPSAPRARYRGV</sequence>
<gene>
    <name evidence="4" type="ORF">LX12_002397</name>
</gene>
<name>A0ABT1H385_9NOCA</name>
<evidence type="ECO:0000259" key="3">
    <source>
        <dbReference type="Pfam" id="PF20177"/>
    </source>
</evidence>
<organism evidence="4 5">
    <name type="scientific">Williamsia serinedens</name>
    <dbReference type="NCBI Taxonomy" id="391736"/>
    <lineage>
        <taxon>Bacteria</taxon>
        <taxon>Bacillati</taxon>
        <taxon>Actinomycetota</taxon>
        <taxon>Actinomycetes</taxon>
        <taxon>Mycobacteriales</taxon>
        <taxon>Nocardiaceae</taxon>
        <taxon>Williamsia</taxon>
    </lineage>
</organism>
<keyword evidence="2" id="KW-0812">Transmembrane</keyword>
<dbReference type="Pfam" id="PF20177">
    <property type="entry name" value="DUF6542"/>
    <property type="match status" value="1"/>
</dbReference>
<keyword evidence="2" id="KW-0472">Membrane</keyword>
<evidence type="ECO:0000256" key="2">
    <source>
        <dbReference type="SAM" id="Phobius"/>
    </source>
</evidence>
<keyword evidence="2" id="KW-1133">Transmembrane helix</keyword>